<dbReference type="InterPro" id="IPR004474">
    <property type="entry name" value="LytR_CpsA_psr"/>
</dbReference>
<feature type="domain" description="Cell envelope-related transcriptional attenuator" evidence="1">
    <location>
        <begin position="2"/>
        <end position="75"/>
    </location>
</feature>
<organism evidence="2">
    <name type="scientific">bioreactor metagenome</name>
    <dbReference type="NCBI Taxonomy" id="1076179"/>
    <lineage>
        <taxon>unclassified sequences</taxon>
        <taxon>metagenomes</taxon>
        <taxon>ecological metagenomes</taxon>
    </lineage>
</organism>
<evidence type="ECO:0000259" key="1">
    <source>
        <dbReference type="Pfam" id="PF03816"/>
    </source>
</evidence>
<gene>
    <name evidence="2" type="primary">lytR_66</name>
    <name evidence="2" type="ORF">SDC9_189672</name>
</gene>
<dbReference type="PANTHER" id="PTHR33392">
    <property type="entry name" value="POLYISOPRENYL-TEICHOIC ACID--PEPTIDOGLYCAN TEICHOIC ACID TRANSFERASE TAGU"/>
    <property type="match status" value="1"/>
</dbReference>
<proteinExistence type="predicted"/>
<dbReference type="AlphaFoldDB" id="A0A645HU61"/>
<dbReference type="EMBL" id="VSSQ01099620">
    <property type="protein sequence ID" value="MPN42116.1"/>
    <property type="molecule type" value="Genomic_DNA"/>
</dbReference>
<reference evidence="2" key="1">
    <citation type="submission" date="2019-08" db="EMBL/GenBank/DDBJ databases">
        <authorList>
            <person name="Kucharzyk K."/>
            <person name="Murdoch R.W."/>
            <person name="Higgins S."/>
            <person name="Loffler F."/>
        </authorList>
    </citation>
    <scope>NUCLEOTIDE SEQUENCE</scope>
</reference>
<dbReference type="PANTHER" id="PTHR33392:SF6">
    <property type="entry name" value="POLYISOPRENYL-TEICHOIC ACID--PEPTIDOGLYCAN TEICHOIC ACID TRANSFERASE TAGU"/>
    <property type="match status" value="1"/>
</dbReference>
<dbReference type="InterPro" id="IPR050922">
    <property type="entry name" value="LytR/CpsA/Psr_CW_biosynth"/>
</dbReference>
<accession>A0A645HU61</accession>
<comment type="caution">
    <text evidence="2">The sequence shown here is derived from an EMBL/GenBank/DDBJ whole genome shotgun (WGS) entry which is preliminary data.</text>
</comment>
<dbReference type="Gene3D" id="3.40.630.190">
    <property type="entry name" value="LCP protein"/>
    <property type="match status" value="1"/>
</dbReference>
<sequence>MFSDIVNGIGGIDVNITESEAEYLRDTVKIPYIKAGKNHLNGGAALWFCRIRKLDDDFHRTERQRQVISSIVNTATKTNPFKLISTVKSVLPNIKTDIPPLKMTALIEGTGLIYMHYDIEQASVPFDGLWEDAMIDGQAVLSIDKNANINKLHQYIYESDK</sequence>
<protein>
    <submittedName>
        <fullName evidence="2">Transcriptional regulator LytR</fullName>
    </submittedName>
</protein>
<evidence type="ECO:0000313" key="2">
    <source>
        <dbReference type="EMBL" id="MPN42116.1"/>
    </source>
</evidence>
<name>A0A645HU61_9ZZZZ</name>
<dbReference type="Pfam" id="PF03816">
    <property type="entry name" value="LytR_cpsA_psr"/>
    <property type="match status" value="1"/>
</dbReference>